<gene>
    <name evidence="2" type="ORF">GCU68_09945</name>
</gene>
<keyword evidence="3" id="KW-1185">Reference proteome</keyword>
<reference evidence="2 3" key="1">
    <citation type="journal article" date="2007" name="Int. J. Syst. Evol. Microbiol.">
        <title>Natronorubrum sulfidifaciens sp. nov., an extremely haloalkaliphilic archaeon isolated from Aiding salt lake in Xin-Jiang, China.</title>
        <authorList>
            <person name="Cui H.L."/>
            <person name="Tohty D."/>
            <person name="Liu H.C."/>
            <person name="Liu S.J."/>
            <person name="Oren A."/>
            <person name="Zhou P.J."/>
        </authorList>
    </citation>
    <scope>NUCLEOTIDE SEQUENCE [LARGE SCALE GENOMIC DNA]</scope>
    <source>
        <strain evidence="2 3">7-3</strain>
    </source>
</reference>
<feature type="transmembrane region" description="Helical" evidence="1">
    <location>
        <begin position="169"/>
        <end position="196"/>
    </location>
</feature>
<feature type="transmembrane region" description="Helical" evidence="1">
    <location>
        <begin position="90"/>
        <end position="109"/>
    </location>
</feature>
<keyword evidence="1" id="KW-1133">Transmembrane helix</keyword>
<keyword evidence="1" id="KW-0812">Transmembrane</keyword>
<feature type="transmembrane region" description="Helical" evidence="1">
    <location>
        <begin position="50"/>
        <end position="69"/>
    </location>
</feature>
<dbReference type="OrthoDB" id="170058at2157"/>
<dbReference type="EMBL" id="CP045488">
    <property type="protein sequence ID" value="QFU82824.1"/>
    <property type="molecule type" value="Genomic_DNA"/>
</dbReference>
<accession>A0A5P9P3V2</accession>
<evidence type="ECO:0000313" key="3">
    <source>
        <dbReference type="Proteomes" id="UP000326170"/>
    </source>
</evidence>
<feature type="transmembrane region" description="Helical" evidence="1">
    <location>
        <begin position="25"/>
        <end position="44"/>
    </location>
</feature>
<dbReference type="AlphaFoldDB" id="A0A5P9P3V2"/>
<protein>
    <recommendedName>
        <fullName evidence="4">PH domain-containing protein</fullName>
    </recommendedName>
</protein>
<dbReference type="Proteomes" id="UP000326170">
    <property type="component" value="Chromosome"/>
</dbReference>
<feature type="transmembrane region" description="Helical" evidence="1">
    <location>
        <begin position="115"/>
        <end position="133"/>
    </location>
</feature>
<evidence type="ECO:0000256" key="1">
    <source>
        <dbReference type="SAM" id="Phobius"/>
    </source>
</evidence>
<name>A0A5P9P3V2_9EURY</name>
<organism evidence="2 3">
    <name type="scientific">Natronorubrum aibiense</name>
    <dbReference type="NCBI Taxonomy" id="348826"/>
    <lineage>
        <taxon>Archaea</taxon>
        <taxon>Methanobacteriati</taxon>
        <taxon>Methanobacteriota</taxon>
        <taxon>Stenosarchaea group</taxon>
        <taxon>Halobacteria</taxon>
        <taxon>Halobacteriales</taxon>
        <taxon>Natrialbaceae</taxon>
        <taxon>Natronorubrum</taxon>
    </lineage>
</organism>
<dbReference type="RefSeq" id="WP_152941190.1">
    <property type="nucleotide sequence ID" value="NZ_CP045488.1"/>
</dbReference>
<dbReference type="KEGG" id="nas:GCU68_09945"/>
<proteinExistence type="predicted"/>
<dbReference type="GeneID" id="42301368"/>
<evidence type="ECO:0000313" key="2">
    <source>
        <dbReference type="EMBL" id="QFU82824.1"/>
    </source>
</evidence>
<keyword evidence="1" id="KW-0472">Membrane</keyword>
<evidence type="ECO:0008006" key="4">
    <source>
        <dbReference type="Google" id="ProtNLM"/>
    </source>
</evidence>
<sequence>MTSHDPRSVSAPSIPAPDLGFKAGFGFYLGVIVAGLTAIAGVVVDATTATVLATAPSTLTAVLLFVFIFGHRLRGLPERIGQSRRRRLACYLPAAAFAAVVVLPAVSTLKSTTRLSVLVIASSLLSGAVAVGVSRMARNRYVAAVTPDEPVVSWAWHDPRYGANEWVSLAMAVGLVLAGVGSIAAGNWIGLLWAGYGSVVLLANRFDWGDDWVDFDASERWSVPEIHAHAAGVVLERTCKRTLVPWASITGIELTDDELVLERRWLDIRCDRSAIDDPEAVLEGLERARGRRRQGPSVDARVAPVDKTK</sequence>